<dbReference type="PANTHER" id="PTHR30629">
    <property type="entry name" value="PROPHAGE INTEGRASE"/>
    <property type="match status" value="1"/>
</dbReference>
<dbReference type="InterPro" id="IPR011010">
    <property type="entry name" value="DNA_brk_join_enz"/>
</dbReference>
<reference evidence="6" key="1">
    <citation type="submission" date="2020-05" db="EMBL/GenBank/DDBJ databases">
        <title>Nod-independent and nitrogen-fixing Bradyrhizobium aeschynomene sp. nov. isolated from nodules of Aeschynomene indica.</title>
        <authorList>
            <person name="Zhang Z."/>
        </authorList>
    </citation>
    <scope>NUCLEOTIDE SEQUENCE</scope>
    <source>
        <strain evidence="6">83012</strain>
    </source>
</reference>
<keyword evidence="2" id="KW-0229">DNA integration</keyword>
<dbReference type="InterPro" id="IPR010998">
    <property type="entry name" value="Integrase_recombinase_N"/>
</dbReference>
<keyword evidence="3" id="KW-0238">DNA-binding</keyword>
<dbReference type="RefSeq" id="WP_172110485.1">
    <property type="nucleotide sequence ID" value="NZ_JABFDN010000002.1"/>
</dbReference>
<dbReference type="SUPFAM" id="SSF56349">
    <property type="entry name" value="DNA breaking-rejoining enzymes"/>
    <property type="match status" value="1"/>
</dbReference>
<dbReference type="PROSITE" id="PS51898">
    <property type="entry name" value="TYR_RECOMBINASE"/>
    <property type="match status" value="1"/>
</dbReference>
<dbReference type="InterPro" id="IPR002104">
    <property type="entry name" value="Integrase_catalytic"/>
</dbReference>
<evidence type="ECO:0000256" key="4">
    <source>
        <dbReference type="ARBA" id="ARBA00023172"/>
    </source>
</evidence>
<dbReference type="Proteomes" id="UP000886476">
    <property type="component" value="Unassembled WGS sequence"/>
</dbReference>
<sequence length="452" mass="49659">MPKLSKRVVDGAAPRSTDYVIWDDELPGFGLRVFKSGKRSYLIQYRSAGRSRRYSIGVHGVWTPELARKEAKIQLGRVAQGDNPAEERQLDHKAVTVKELCELYLNDFQAGLILGKGGRPKKSTTLVTDTGRINRHIVPLIGTRRVKDLVKADINKVLKDIMAGKTRASVKTKKLRGRANVRGGVGTATRTVGLLGGILTYAVEAGIIEHNPARGIRKPKDNVRNRRLTEAEYRTLGDMLEEAAKEEKYAITVDIIRQIALTGCRRSEIIGLRWSEVDTESSCLRLADSKEGASIRPIGLPVVEFMDARKRKKVGSYVFPGYGDDNAFGSFPNHWEQLFSKSSLPNFTPHVLRHSFASIANDLGFTEVTIAALVGHSKGSVTSKYIHTLDTALIMAADTVSGYIKGLLDGVKFKQTAYALDRDSRKAALARFLARAVGEGAAEVQDSDNLAA</sequence>
<dbReference type="EMBL" id="JABFDN010000002">
    <property type="protein sequence ID" value="NPU65457.1"/>
    <property type="molecule type" value="Genomic_DNA"/>
</dbReference>
<dbReference type="Gene3D" id="1.10.443.10">
    <property type="entry name" value="Intergrase catalytic core"/>
    <property type="match status" value="1"/>
</dbReference>
<evidence type="ECO:0000313" key="6">
    <source>
        <dbReference type="EMBL" id="NPU65457.1"/>
    </source>
</evidence>
<proteinExistence type="inferred from homology"/>
<dbReference type="Pfam" id="PF00589">
    <property type="entry name" value="Phage_integrase"/>
    <property type="match status" value="1"/>
</dbReference>
<protein>
    <submittedName>
        <fullName evidence="6">Tyrosine-type recombinase/integrase</fullName>
    </submittedName>
</protein>
<feature type="domain" description="Tyr recombinase" evidence="5">
    <location>
        <begin position="223"/>
        <end position="398"/>
    </location>
</feature>
<keyword evidence="4" id="KW-0233">DNA recombination</keyword>
<evidence type="ECO:0000259" key="5">
    <source>
        <dbReference type="PROSITE" id="PS51898"/>
    </source>
</evidence>
<dbReference type="InterPro" id="IPR013762">
    <property type="entry name" value="Integrase-like_cat_sf"/>
</dbReference>
<evidence type="ECO:0000256" key="3">
    <source>
        <dbReference type="ARBA" id="ARBA00023125"/>
    </source>
</evidence>
<evidence type="ECO:0000256" key="2">
    <source>
        <dbReference type="ARBA" id="ARBA00022908"/>
    </source>
</evidence>
<keyword evidence="7" id="KW-1185">Reference proteome</keyword>
<dbReference type="Gene3D" id="3.30.160.390">
    <property type="entry name" value="Integrase, DNA-binding domain"/>
    <property type="match status" value="1"/>
</dbReference>
<dbReference type="InterPro" id="IPR050808">
    <property type="entry name" value="Phage_Integrase"/>
</dbReference>
<organism evidence="6 7">
    <name type="scientific">Bradyrhizobium aeschynomenes</name>
    <dbReference type="NCBI Taxonomy" id="2734909"/>
    <lineage>
        <taxon>Bacteria</taxon>
        <taxon>Pseudomonadati</taxon>
        <taxon>Pseudomonadota</taxon>
        <taxon>Alphaproteobacteria</taxon>
        <taxon>Hyphomicrobiales</taxon>
        <taxon>Nitrobacteraceae</taxon>
        <taxon>Bradyrhizobium</taxon>
    </lineage>
</organism>
<dbReference type="Pfam" id="PF13356">
    <property type="entry name" value="Arm-DNA-bind_3"/>
    <property type="match status" value="1"/>
</dbReference>
<dbReference type="InterPro" id="IPR038488">
    <property type="entry name" value="Integrase_DNA-bd_sf"/>
</dbReference>
<comment type="caution">
    <text evidence="6">The sequence shown here is derived from an EMBL/GenBank/DDBJ whole genome shotgun (WGS) entry which is preliminary data.</text>
</comment>
<dbReference type="PANTHER" id="PTHR30629:SF2">
    <property type="entry name" value="PROPHAGE INTEGRASE INTS-RELATED"/>
    <property type="match status" value="1"/>
</dbReference>
<dbReference type="InterPro" id="IPR025166">
    <property type="entry name" value="Integrase_DNA_bind_dom"/>
</dbReference>
<evidence type="ECO:0000256" key="1">
    <source>
        <dbReference type="ARBA" id="ARBA00008857"/>
    </source>
</evidence>
<dbReference type="CDD" id="cd00796">
    <property type="entry name" value="INT_Rci_Hp1_C"/>
    <property type="match status" value="1"/>
</dbReference>
<evidence type="ECO:0000313" key="7">
    <source>
        <dbReference type="Proteomes" id="UP000886476"/>
    </source>
</evidence>
<accession>A0ABX2CDV4</accession>
<gene>
    <name evidence="6" type="ORF">HL667_10675</name>
</gene>
<dbReference type="Gene3D" id="1.10.150.130">
    <property type="match status" value="1"/>
</dbReference>
<comment type="similarity">
    <text evidence="1">Belongs to the 'phage' integrase family.</text>
</comment>
<name>A0ABX2CDV4_9BRAD</name>